<protein>
    <submittedName>
        <fullName evidence="1">Uncharacterized protein</fullName>
    </submittedName>
</protein>
<name>A0AAV4R1D1_9ARAC</name>
<sequence length="95" mass="10763">MKICTEQILLGPSGAAPFWEGLEKQENDRFKSFFNWASRNASLREVFMTLLLCSSCDCSLFYLFQKQIVKMRDGTCGGSGGRSGGEEFKVMRYIN</sequence>
<organism evidence="1 2">
    <name type="scientific">Caerostris darwini</name>
    <dbReference type="NCBI Taxonomy" id="1538125"/>
    <lineage>
        <taxon>Eukaryota</taxon>
        <taxon>Metazoa</taxon>
        <taxon>Ecdysozoa</taxon>
        <taxon>Arthropoda</taxon>
        <taxon>Chelicerata</taxon>
        <taxon>Arachnida</taxon>
        <taxon>Araneae</taxon>
        <taxon>Araneomorphae</taxon>
        <taxon>Entelegynae</taxon>
        <taxon>Araneoidea</taxon>
        <taxon>Araneidae</taxon>
        <taxon>Caerostris</taxon>
    </lineage>
</organism>
<gene>
    <name evidence="1" type="ORF">CDAR_225551</name>
</gene>
<keyword evidence="2" id="KW-1185">Reference proteome</keyword>
<comment type="caution">
    <text evidence="1">The sequence shown here is derived from an EMBL/GenBank/DDBJ whole genome shotgun (WGS) entry which is preliminary data.</text>
</comment>
<dbReference type="AlphaFoldDB" id="A0AAV4R1D1"/>
<proteinExistence type="predicted"/>
<reference evidence="1 2" key="1">
    <citation type="submission" date="2021-06" db="EMBL/GenBank/DDBJ databases">
        <title>Caerostris darwini draft genome.</title>
        <authorList>
            <person name="Kono N."/>
            <person name="Arakawa K."/>
        </authorList>
    </citation>
    <scope>NUCLEOTIDE SEQUENCE [LARGE SCALE GENOMIC DNA]</scope>
</reference>
<evidence type="ECO:0000313" key="2">
    <source>
        <dbReference type="Proteomes" id="UP001054837"/>
    </source>
</evidence>
<accession>A0AAV4R1D1</accession>
<evidence type="ECO:0000313" key="1">
    <source>
        <dbReference type="EMBL" id="GIY14177.1"/>
    </source>
</evidence>
<dbReference type="EMBL" id="BPLQ01005331">
    <property type="protein sequence ID" value="GIY14177.1"/>
    <property type="molecule type" value="Genomic_DNA"/>
</dbReference>
<dbReference type="Proteomes" id="UP001054837">
    <property type="component" value="Unassembled WGS sequence"/>
</dbReference>